<organism evidence="10 11">
    <name type="scientific">Belliella aquatica</name>
    <dbReference type="NCBI Taxonomy" id="1323734"/>
    <lineage>
        <taxon>Bacteria</taxon>
        <taxon>Pseudomonadati</taxon>
        <taxon>Bacteroidota</taxon>
        <taxon>Cytophagia</taxon>
        <taxon>Cytophagales</taxon>
        <taxon>Cyclobacteriaceae</taxon>
        <taxon>Belliella</taxon>
    </lineage>
</organism>
<dbReference type="RefSeq" id="WP_188441756.1">
    <property type="nucleotide sequence ID" value="NZ_BMFD01000005.1"/>
</dbReference>
<keyword evidence="8" id="KW-0406">Ion transport</keyword>
<dbReference type="Gene3D" id="1.20.58.340">
    <property type="entry name" value="Magnesium transport protein CorA, transmembrane region"/>
    <property type="match status" value="2"/>
</dbReference>
<evidence type="ECO:0000256" key="8">
    <source>
        <dbReference type="RuleBase" id="RU362010"/>
    </source>
</evidence>
<name>A0ABQ1ME93_9BACT</name>
<keyword evidence="9" id="KW-0175">Coiled coil</keyword>
<feature type="transmembrane region" description="Helical" evidence="8">
    <location>
        <begin position="278"/>
        <end position="297"/>
    </location>
</feature>
<gene>
    <name evidence="8 10" type="primary">corA</name>
    <name evidence="10" type="ORF">GCM10010993_16910</name>
</gene>
<keyword evidence="11" id="KW-1185">Reference proteome</keyword>
<reference evidence="11" key="1">
    <citation type="journal article" date="2019" name="Int. J. Syst. Evol. Microbiol.">
        <title>The Global Catalogue of Microorganisms (GCM) 10K type strain sequencing project: providing services to taxonomists for standard genome sequencing and annotation.</title>
        <authorList>
            <consortium name="The Broad Institute Genomics Platform"/>
            <consortium name="The Broad Institute Genome Sequencing Center for Infectious Disease"/>
            <person name="Wu L."/>
            <person name="Ma J."/>
        </authorList>
    </citation>
    <scope>NUCLEOTIDE SEQUENCE [LARGE SCALE GENOMIC DNA]</scope>
    <source>
        <strain evidence="11">CGMCC 1.12479</strain>
    </source>
</reference>
<evidence type="ECO:0000256" key="7">
    <source>
        <dbReference type="ARBA" id="ARBA00023136"/>
    </source>
</evidence>
<keyword evidence="5 8" id="KW-0812">Transmembrane</keyword>
<keyword evidence="6 8" id="KW-1133">Transmembrane helix</keyword>
<sequence>MNFNSASNTDRSLELYVFGENHFEKFHLRSIAELKEKLHPEKKCWLNIHKRNDSTIFHEICQHFEIHPVAFDDIDNLQQRPKLEDFDNFILIVSKMLYTRSDIDQLEVEQVSIAFNKHLIITFQENEYDIFDPIRIRLENPNGKMRKLATDYFVYTLLDTIIDQYYIILELISDQIEKLEDDIISQDKKIELADIYRQRKTLQEIKKNIWPTRELVSAWRKSDSSFVTKKTTPFVNDLYENTVEIIENLEMQRESITTLVEIFMTNISLKQNEVMKTLTIIATIFIPLTFIAGVYGMNFEYMPELGWKYGYVTSWIFFIIVSLVMAIYFKRKKWF</sequence>
<evidence type="ECO:0000313" key="11">
    <source>
        <dbReference type="Proteomes" id="UP000635885"/>
    </source>
</evidence>
<keyword evidence="8" id="KW-0460">Magnesium</keyword>
<comment type="similarity">
    <text evidence="2 8">Belongs to the CorA metal ion transporter (MIT) (TC 1.A.35) family.</text>
</comment>
<evidence type="ECO:0000313" key="10">
    <source>
        <dbReference type="EMBL" id="GGC38715.1"/>
    </source>
</evidence>
<evidence type="ECO:0000256" key="2">
    <source>
        <dbReference type="ARBA" id="ARBA00009765"/>
    </source>
</evidence>
<dbReference type="Pfam" id="PF01544">
    <property type="entry name" value="CorA"/>
    <property type="match status" value="1"/>
</dbReference>
<keyword evidence="4 8" id="KW-1003">Cell membrane</keyword>
<evidence type="ECO:0000256" key="4">
    <source>
        <dbReference type="ARBA" id="ARBA00022475"/>
    </source>
</evidence>
<dbReference type="CDD" id="cd12828">
    <property type="entry name" value="TmCorA-like_1"/>
    <property type="match status" value="1"/>
</dbReference>
<dbReference type="InterPro" id="IPR045863">
    <property type="entry name" value="CorA_TM1_TM2"/>
</dbReference>
<dbReference type="Proteomes" id="UP000635885">
    <property type="component" value="Unassembled WGS sequence"/>
</dbReference>
<accession>A0ABQ1ME93</accession>
<dbReference type="NCBIfam" id="TIGR00383">
    <property type="entry name" value="corA"/>
    <property type="match status" value="1"/>
</dbReference>
<comment type="caution">
    <text evidence="10">The sequence shown here is derived from an EMBL/GenBank/DDBJ whole genome shotgun (WGS) entry which is preliminary data.</text>
</comment>
<comment type="function">
    <text evidence="8">Mediates influx of magnesium ions.</text>
</comment>
<dbReference type="InterPro" id="IPR004488">
    <property type="entry name" value="Mg/Co-transport_prot_CorA"/>
</dbReference>
<comment type="subcellular location">
    <subcellularLocation>
        <location evidence="1">Cell membrane</location>
        <topology evidence="1">Multi-pass membrane protein</topology>
    </subcellularLocation>
    <subcellularLocation>
        <location evidence="8">Membrane</location>
        <topology evidence="8">Multi-pass membrane protein</topology>
    </subcellularLocation>
</comment>
<keyword evidence="7 8" id="KW-0472">Membrane</keyword>
<dbReference type="PANTHER" id="PTHR46494">
    <property type="entry name" value="CORA FAMILY METAL ION TRANSPORTER (EUROFUNG)"/>
    <property type="match status" value="1"/>
</dbReference>
<dbReference type="InterPro" id="IPR045861">
    <property type="entry name" value="CorA_cytoplasmic_dom"/>
</dbReference>
<dbReference type="SUPFAM" id="SSF144083">
    <property type="entry name" value="Magnesium transport protein CorA, transmembrane region"/>
    <property type="match status" value="1"/>
</dbReference>
<evidence type="ECO:0000256" key="5">
    <source>
        <dbReference type="ARBA" id="ARBA00022692"/>
    </source>
</evidence>
<feature type="transmembrane region" description="Helical" evidence="8">
    <location>
        <begin position="309"/>
        <end position="329"/>
    </location>
</feature>
<dbReference type="InterPro" id="IPR002523">
    <property type="entry name" value="MgTranspt_CorA/ZnTranspt_ZntB"/>
</dbReference>
<proteinExistence type="inferred from homology"/>
<evidence type="ECO:0000256" key="3">
    <source>
        <dbReference type="ARBA" id="ARBA00022448"/>
    </source>
</evidence>
<evidence type="ECO:0000256" key="6">
    <source>
        <dbReference type="ARBA" id="ARBA00022989"/>
    </source>
</evidence>
<feature type="coiled-coil region" evidence="9">
    <location>
        <begin position="162"/>
        <end position="189"/>
    </location>
</feature>
<dbReference type="PANTHER" id="PTHR46494:SF1">
    <property type="entry name" value="CORA FAMILY METAL ION TRANSPORTER (EUROFUNG)"/>
    <property type="match status" value="1"/>
</dbReference>
<dbReference type="SUPFAM" id="SSF143865">
    <property type="entry name" value="CorA soluble domain-like"/>
    <property type="match status" value="1"/>
</dbReference>
<evidence type="ECO:0000256" key="1">
    <source>
        <dbReference type="ARBA" id="ARBA00004651"/>
    </source>
</evidence>
<protein>
    <recommendedName>
        <fullName evidence="8">Magnesium transport protein CorA</fullName>
    </recommendedName>
</protein>
<dbReference type="EMBL" id="BMFD01000005">
    <property type="protein sequence ID" value="GGC38715.1"/>
    <property type="molecule type" value="Genomic_DNA"/>
</dbReference>
<keyword evidence="3 8" id="KW-0813">Transport</keyword>
<evidence type="ECO:0000256" key="9">
    <source>
        <dbReference type="SAM" id="Coils"/>
    </source>
</evidence>
<dbReference type="Gene3D" id="3.30.460.20">
    <property type="entry name" value="CorA soluble domain-like"/>
    <property type="match status" value="1"/>
</dbReference>